<feature type="domain" description="Thiamine-binding protein" evidence="2">
    <location>
        <begin position="7"/>
        <end position="92"/>
    </location>
</feature>
<evidence type="ECO:0000256" key="1">
    <source>
        <dbReference type="ARBA" id="ARBA00010272"/>
    </source>
</evidence>
<dbReference type="Pfam" id="PF01910">
    <property type="entry name" value="Thiamine_BP"/>
    <property type="match status" value="1"/>
</dbReference>
<evidence type="ECO:0000313" key="3">
    <source>
        <dbReference type="EMBL" id="RBW69978.1"/>
    </source>
</evidence>
<dbReference type="InterPro" id="IPR029756">
    <property type="entry name" value="MTH1187/YkoF-like"/>
</dbReference>
<gene>
    <name evidence="3" type="ORF">DS031_08990</name>
</gene>
<dbReference type="OrthoDB" id="5886358at2"/>
<evidence type="ECO:0000259" key="2">
    <source>
        <dbReference type="Pfam" id="PF01910"/>
    </source>
</evidence>
<dbReference type="SUPFAM" id="SSF89957">
    <property type="entry name" value="MTH1187/YkoF-like"/>
    <property type="match status" value="1"/>
</dbReference>
<dbReference type="RefSeq" id="WP_113805734.1">
    <property type="nucleotide sequence ID" value="NZ_QOCW01000007.1"/>
</dbReference>
<dbReference type="GO" id="GO:0005829">
    <property type="term" value="C:cytosol"/>
    <property type="evidence" value="ECO:0007669"/>
    <property type="project" value="TreeGrafter"/>
</dbReference>
<keyword evidence="4" id="KW-1185">Reference proteome</keyword>
<organism evidence="3 4">
    <name type="scientific">Bacillus taeanensis</name>
    <dbReference type="NCBI Taxonomy" id="273032"/>
    <lineage>
        <taxon>Bacteria</taxon>
        <taxon>Bacillati</taxon>
        <taxon>Bacillota</taxon>
        <taxon>Bacilli</taxon>
        <taxon>Bacillales</taxon>
        <taxon>Bacillaceae</taxon>
        <taxon>Bacillus</taxon>
    </lineage>
</organism>
<comment type="similarity">
    <text evidence="1">Belongs to the UPF0045 family.</text>
</comment>
<dbReference type="AlphaFoldDB" id="A0A366XWP9"/>
<comment type="caution">
    <text evidence="3">The sequence shown here is derived from an EMBL/GenBank/DDBJ whole genome shotgun (WGS) entry which is preliminary data.</text>
</comment>
<proteinExistence type="inferred from homology"/>
<dbReference type="InterPro" id="IPR002767">
    <property type="entry name" value="Thiamine_BP"/>
</dbReference>
<dbReference type="PANTHER" id="PTHR33777:SF1">
    <property type="entry name" value="UPF0045 PROTEIN ECM15"/>
    <property type="match status" value="1"/>
</dbReference>
<name>A0A366XWP9_9BACI</name>
<sequence>MAAVTAGFQVMPNGKDVNTDGVIPEMIKVVKESGLNYEIGPMETVVEGDFDEVIRVIKSAQQVGINMGADEVMTTIKVHYKPDGVSIKNKMTGV</sequence>
<protein>
    <submittedName>
        <fullName evidence="3">Thiamine-binding protein</fullName>
    </submittedName>
</protein>
<dbReference type="EMBL" id="QOCW01000007">
    <property type="protein sequence ID" value="RBW69978.1"/>
    <property type="molecule type" value="Genomic_DNA"/>
</dbReference>
<dbReference type="InterPro" id="IPR051614">
    <property type="entry name" value="UPF0045_domain"/>
</dbReference>
<reference evidence="3 4" key="1">
    <citation type="submission" date="2018-07" db="EMBL/GenBank/DDBJ databases">
        <title>Lottiidibacillus patelloidae gen. nov., sp. nov., isolated from the intestinal tract of a marine limpet and the reclassification of B. taeanensis BH030017T, B. algicola KMM 3737T and B. hwajinpoensis SW-72T as genus Lottiidibacillus.</title>
        <authorList>
            <person name="Liu R."/>
            <person name="Huang Z."/>
        </authorList>
    </citation>
    <scope>NUCLEOTIDE SEQUENCE [LARGE SCALE GENOMIC DNA]</scope>
    <source>
        <strain evidence="3 4">BH030017</strain>
    </source>
</reference>
<evidence type="ECO:0000313" key="4">
    <source>
        <dbReference type="Proteomes" id="UP000253314"/>
    </source>
</evidence>
<dbReference type="Proteomes" id="UP000253314">
    <property type="component" value="Unassembled WGS sequence"/>
</dbReference>
<accession>A0A366XWP9</accession>
<dbReference type="PANTHER" id="PTHR33777">
    <property type="entry name" value="UPF0045 PROTEIN ECM15"/>
    <property type="match status" value="1"/>
</dbReference>
<dbReference type="Gene3D" id="3.30.70.930">
    <property type="match status" value="1"/>
</dbReference>